<protein>
    <submittedName>
        <fullName evidence="2">Uncharacterized protein</fullName>
    </submittedName>
</protein>
<evidence type="ECO:0000313" key="2">
    <source>
        <dbReference type="EMBL" id="CAG6785383.1"/>
    </source>
</evidence>
<organism evidence="2">
    <name type="scientific">Cacopsylla melanoneura</name>
    <dbReference type="NCBI Taxonomy" id="428564"/>
    <lineage>
        <taxon>Eukaryota</taxon>
        <taxon>Metazoa</taxon>
        <taxon>Ecdysozoa</taxon>
        <taxon>Arthropoda</taxon>
        <taxon>Hexapoda</taxon>
        <taxon>Insecta</taxon>
        <taxon>Pterygota</taxon>
        <taxon>Neoptera</taxon>
        <taxon>Paraneoptera</taxon>
        <taxon>Hemiptera</taxon>
        <taxon>Sternorrhyncha</taxon>
        <taxon>Psylloidea</taxon>
        <taxon>Psyllidae</taxon>
        <taxon>Psyllinae</taxon>
        <taxon>Cacopsylla</taxon>
    </lineage>
</organism>
<reference evidence="2" key="1">
    <citation type="submission" date="2021-05" db="EMBL/GenBank/DDBJ databases">
        <authorList>
            <person name="Alioto T."/>
            <person name="Alioto T."/>
            <person name="Gomez Garrido J."/>
        </authorList>
    </citation>
    <scope>NUCLEOTIDE SEQUENCE</scope>
</reference>
<feature type="region of interest" description="Disordered" evidence="1">
    <location>
        <begin position="21"/>
        <end position="75"/>
    </location>
</feature>
<proteinExistence type="predicted"/>
<dbReference type="EMBL" id="HBUF01643454">
    <property type="protein sequence ID" value="CAG6785383.1"/>
    <property type="molecule type" value="Transcribed_RNA"/>
</dbReference>
<sequence>MESVELNPMTNTLQKESFRCMNEEHIFGDPDSSPKPPSFIEQKSVSCNELRDSLQDTDDEKKNRPESKTKAMQKLKSSWLTGTKNLKKETASLLSTVGTWTNTILKHDKTSTPSTEEQEKYFGLVEKKGHLAQKMKTLLKIGEEGKVSGVEKDTVSVVSQDSDRGSN</sequence>
<feature type="compositionally biased region" description="Basic and acidic residues" evidence="1">
    <location>
        <begin position="49"/>
        <end position="69"/>
    </location>
</feature>
<accession>A0A8D9FC64</accession>
<dbReference type="AlphaFoldDB" id="A0A8D9FC64"/>
<name>A0A8D9FC64_9HEMI</name>
<evidence type="ECO:0000256" key="1">
    <source>
        <dbReference type="SAM" id="MobiDB-lite"/>
    </source>
</evidence>